<dbReference type="InterPro" id="IPR036598">
    <property type="entry name" value="GOLD_dom_sf"/>
</dbReference>
<dbReference type="SMART" id="SM00516">
    <property type="entry name" value="SEC14"/>
    <property type="match status" value="1"/>
</dbReference>
<dbReference type="Pfam" id="PF00650">
    <property type="entry name" value="CRAL_TRIO"/>
    <property type="match status" value="1"/>
</dbReference>
<dbReference type="InterPro" id="IPR036865">
    <property type="entry name" value="CRAL-TRIO_dom_sf"/>
</dbReference>
<dbReference type="Proteomes" id="UP000000305">
    <property type="component" value="Unassembled WGS sequence"/>
</dbReference>
<sequence>MSLTQVRQVQPIVFDQFSDDGGTKFKTGCVTKANTAVLQLKIAIKDCTLHDSSDEYLLNWLIVQDFNVARAEKMLRQVFSFSKVLFLSCAYFNVGRILNFSKSLEWRRVNGVDGILQSYTPNEIIKKYFSMGQAGFDKFGSPVFVCCMGRIDFRGLHLSVVKKEYFQFIPWQFENFCLSIKEAREQTGENIEKMTIIMDYEGLAMRQYTCKPAMEIVTEMIKGFLFHYPNHLRRVFIINAPKYFPYLFAMVKPFIPQTDIPKIKIFGCDTKQWTSALLEEIDAHQLPAFYGGTLTDPNGDPKCPSKFNMGGEVPSSYYLSNNPPVAKDYMETMSIGAGGRKKMKFKVDVPNSVLRWEFITEGGDIKFRVYSKDSKGNTFDFVPLSRVDSHLDMEEGEITCEEPGKYVLEFDNSFSYLRTKKLRYFIAVDLPSASVEI</sequence>
<dbReference type="InterPro" id="IPR051064">
    <property type="entry name" value="SEC14/CRAL-TRIO_domain"/>
</dbReference>
<feature type="domain" description="GOLD" evidence="2">
    <location>
        <begin position="326"/>
        <end position="428"/>
    </location>
</feature>
<organism evidence="3 4">
    <name type="scientific">Daphnia pulex</name>
    <name type="common">Water flea</name>
    <dbReference type="NCBI Taxonomy" id="6669"/>
    <lineage>
        <taxon>Eukaryota</taxon>
        <taxon>Metazoa</taxon>
        <taxon>Ecdysozoa</taxon>
        <taxon>Arthropoda</taxon>
        <taxon>Crustacea</taxon>
        <taxon>Branchiopoda</taxon>
        <taxon>Diplostraca</taxon>
        <taxon>Cladocera</taxon>
        <taxon>Anomopoda</taxon>
        <taxon>Daphniidae</taxon>
        <taxon>Daphnia</taxon>
    </lineage>
</organism>
<dbReference type="Gene3D" id="2.60.120.680">
    <property type="entry name" value="GOLD domain"/>
    <property type="match status" value="1"/>
</dbReference>
<dbReference type="HOGENOM" id="CLU_014001_2_1_1"/>
<dbReference type="AlphaFoldDB" id="E9G526"/>
<proteinExistence type="predicted"/>
<dbReference type="PANTHER" id="PTHR23324:SF83">
    <property type="entry name" value="SEC14-LIKE PROTEIN 2"/>
    <property type="match status" value="1"/>
</dbReference>
<dbReference type="PhylomeDB" id="E9G526"/>
<dbReference type="GO" id="GO:0005737">
    <property type="term" value="C:cytoplasm"/>
    <property type="evidence" value="ECO:0000318"/>
    <property type="project" value="GO_Central"/>
</dbReference>
<dbReference type="PROSITE" id="PS50191">
    <property type="entry name" value="CRAL_TRIO"/>
    <property type="match status" value="1"/>
</dbReference>
<dbReference type="KEGG" id="dpx:DAPPUDRAFT_99013"/>
<dbReference type="InParanoid" id="E9G526"/>
<feature type="domain" description="CRAL-TRIO" evidence="1">
    <location>
        <begin position="121"/>
        <end position="298"/>
    </location>
</feature>
<accession>E9G526</accession>
<evidence type="ECO:0000259" key="1">
    <source>
        <dbReference type="PROSITE" id="PS50191"/>
    </source>
</evidence>
<name>E9G526_DAPPU</name>
<keyword evidence="4" id="KW-1185">Reference proteome</keyword>
<dbReference type="Gene3D" id="3.40.525.10">
    <property type="entry name" value="CRAL-TRIO lipid binding domain"/>
    <property type="match status" value="1"/>
</dbReference>
<reference evidence="3 4" key="1">
    <citation type="journal article" date="2011" name="Science">
        <title>The ecoresponsive genome of Daphnia pulex.</title>
        <authorList>
            <person name="Colbourne J.K."/>
            <person name="Pfrender M.E."/>
            <person name="Gilbert D."/>
            <person name="Thomas W.K."/>
            <person name="Tucker A."/>
            <person name="Oakley T.H."/>
            <person name="Tokishita S."/>
            <person name="Aerts A."/>
            <person name="Arnold G.J."/>
            <person name="Basu M.K."/>
            <person name="Bauer D.J."/>
            <person name="Caceres C.E."/>
            <person name="Carmel L."/>
            <person name="Casola C."/>
            <person name="Choi J.H."/>
            <person name="Detter J.C."/>
            <person name="Dong Q."/>
            <person name="Dusheyko S."/>
            <person name="Eads B.D."/>
            <person name="Frohlich T."/>
            <person name="Geiler-Samerotte K.A."/>
            <person name="Gerlach D."/>
            <person name="Hatcher P."/>
            <person name="Jogdeo S."/>
            <person name="Krijgsveld J."/>
            <person name="Kriventseva E.V."/>
            <person name="Kultz D."/>
            <person name="Laforsch C."/>
            <person name="Lindquist E."/>
            <person name="Lopez J."/>
            <person name="Manak J.R."/>
            <person name="Muller J."/>
            <person name="Pangilinan J."/>
            <person name="Patwardhan R.P."/>
            <person name="Pitluck S."/>
            <person name="Pritham E.J."/>
            <person name="Rechtsteiner A."/>
            <person name="Rho M."/>
            <person name="Rogozin I.B."/>
            <person name="Sakarya O."/>
            <person name="Salamov A."/>
            <person name="Schaack S."/>
            <person name="Shapiro H."/>
            <person name="Shiga Y."/>
            <person name="Skalitzky C."/>
            <person name="Smith Z."/>
            <person name="Souvorov A."/>
            <person name="Sung W."/>
            <person name="Tang Z."/>
            <person name="Tsuchiya D."/>
            <person name="Tu H."/>
            <person name="Vos H."/>
            <person name="Wang M."/>
            <person name="Wolf Y.I."/>
            <person name="Yamagata H."/>
            <person name="Yamada T."/>
            <person name="Ye Y."/>
            <person name="Shaw J.R."/>
            <person name="Andrews J."/>
            <person name="Crease T.J."/>
            <person name="Tang H."/>
            <person name="Lucas S.M."/>
            <person name="Robertson H.M."/>
            <person name="Bork P."/>
            <person name="Koonin E.V."/>
            <person name="Zdobnov E.M."/>
            <person name="Grigoriev I.V."/>
            <person name="Lynch M."/>
            <person name="Boore J.L."/>
        </authorList>
    </citation>
    <scope>NUCLEOTIDE SEQUENCE [LARGE SCALE GENOMIC DNA]</scope>
</reference>
<gene>
    <name evidence="3" type="ORF">DAPPUDRAFT_99013</name>
</gene>
<dbReference type="eggNOG" id="KOG1471">
    <property type="taxonomic scope" value="Eukaryota"/>
</dbReference>
<evidence type="ECO:0000313" key="4">
    <source>
        <dbReference type="Proteomes" id="UP000000305"/>
    </source>
</evidence>
<dbReference type="OMA" id="WINTSGQ"/>
<dbReference type="EMBL" id="GL732532">
    <property type="protein sequence ID" value="EFX85398.1"/>
    <property type="molecule type" value="Genomic_DNA"/>
</dbReference>
<dbReference type="PANTHER" id="PTHR23324">
    <property type="entry name" value="SEC14 RELATED PROTEIN"/>
    <property type="match status" value="1"/>
</dbReference>
<dbReference type="SUPFAM" id="SSF52087">
    <property type="entry name" value="CRAL/TRIO domain"/>
    <property type="match status" value="1"/>
</dbReference>
<dbReference type="OrthoDB" id="1434354at2759"/>
<dbReference type="CDD" id="cd00170">
    <property type="entry name" value="SEC14"/>
    <property type="match status" value="1"/>
</dbReference>
<dbReference type="InterPro" id="IPR009038">
    <property type="entry name" value="GOLD_dom"/>
</dbReference>
<evidence type="ECO:0008006" key="5">
    <source>
        <dbReference type="Google" id="ProtNLM"/>
    </source>
</evidence>
<evidence type="ECO:0000313" key="3">
    <source>
        <dbReference type="EMBL" id="EFX85398.1"/>
    </source>
</evidence>
<dbReference type="PROSITE" id="PS50866">
    <property type="entry name" value="GOLD"/>
    <property type="match status" value="1"/>
</dbReference>
<dbReference type="SUPFAM" id="SSF101576">
    <property type="entry name" value="Supernatant protein factor (SPF), C-terminal domain"/>
    <property type="match status" value="1"/>
</dbReference>
<evidence type="ECO:0000259" key="2">
    <source>
        <dbReference type="PROSITE" id="PS50866"/>
    </source>
</evidence>
<dbReference type="InterPro" id="IPR001251">
    <property type="entry name" value="CRAL-TRIO_dom"/>
</dbReference>
<dbReference type="FunCoup" id="E9G526">
    <property type="interactions" value="195"/>
</dbReference>
<protein>
    <recommendedName>
        <fullName evidence="5">CRAL-TRIO domain-containing protein</fullName>
    </recommendedName>
</protein>